<dbReference type="Proteomes" id="UP000332515">
    <property type="component" value="Unassembled WGS sequence"/>
</dbReference>
<sequence>MLLLMAVCLVAEPKTCREEQIVWSIENAAAMQCMSAAQFAIVEWQTSHPAWHVTRWRCVPTSAKKIDI</sequence>
<evidence type="ECO:0008006" key="3">
    <source>
        <dbReference type="Google" id="ProtNLM"/>
    </source>
</evidence>
<dbReference type="RefSeq" id="WP_153491196.1">
    <property type="nucleotide sequence ID" value="NZ_VWNA01000003.1"/>
</dbReference>
<proteinExistence type="predicted"/>
<comment type="caution">
    <text evidence="1">The sequence shown here is derived from an EMBL/GenBank/DDBJ whole genome shotgun (WGS) entry which is preliminary data.</text>
</comment>
<name>A0A6A7Y887_9HYPH</name>
<organism evidence="1 2">
    <name type="scientific">Segnochrobactrum spirostomi</name>
    <dbReference type="NCBI Taxonomy" id="2608987"/>
    <lineage>
        <taxon>Bacteria</taxon>
        <taxon>Pseudomonadati</taxon>
        <taxon>Pseudomonadota</taxon>
        <taxon>Alphaproteobacteria</taxon>
        <taxon>Hyphomicrobiales</taxon>
        <taxon>Segnochrobactraceae</taxon>
        <taxon>Segnochrobactrum</taxon>
    </lineage>
</organism>
<reference evidence="1 2" key="1">
    <citation type="submission" date="2019-09" db="EMBL/GenBank/DDBJ databases">
        <title>Segnochrobactrum spirostomi gen. nov., sp. nov., isolated from the ciliate Spirostomum cf. yagiui and description of a novel family, Segnochrobactraceae fam. nov. within the order Rhizobiales of the class Alphaproteobacteria.</title>
        <authorList>
            <person name="Akter S."/>
            <person name="Shazib S.U.A."/>
            <person name="Shin M.K."/>
        </authorList>
    </citation>
    <scope>NUCLEOTIDE SEQUENCE [LARGE SCALE GENOMIC DNA]</scope>
    <source>
        <strain evidence="1 2">Sp-1</strain>
    </source>
</reference>
<accession>A0A6A7Y887</accession>
<evidence type="ECO:0000313" key="1">
    <source>
        <dbReference type="EMBL" id="MQT15570.1"/>
    </source>
</evidence>
<gene>
    <name evidence="1" type="ORF">F0357_23540</name>
</gene>
<protein>
    <recommendedName>
        <fullName evidence="3">Secreted protein</fullName>
    </recommendedName>
</protein>
<dbReference type="EMBL" id="VWNA01000003">
    <property type="protein sequence ID" value="MQT15570.1"/>
    <property type="molecule type" value="Genomic_DNA"/>
</dbReference>
<evidence type="ECO:0000313" key="2">
    <source>
        <dbReference type="Proteomes" id="UP000332515"/>
    </source>
</evidence>
<keyword evidence="2" id="KW-1185">Reference proteome</keyword>
<dbReference type="AlphaFoldDB" id="A0A6A7Y887"/>